<reference evidence="2" key="1">
    <citation type="submission" date="2021-01" db="EMBL/GenBank/DDBJ databases">
        <authorList>
            <person name="Corre E."/>
            <person name="Pelletier E."/>
            <person name="Niang G."/>
            <person name="Scheremetjew M."/>
            <person name="Finn R."/>
            <person name="Kale V."/>
            <person name="Holt S."/>
            <person name="Cochrane G."/>
            <person name="Meng A."/>
            <person name="Brown T."/>
            <person name="Cohen L."/>
        </authorList>
    </citation>
    <scope>NUCLEOTIDE SEQUENCE</scope>
    <source>
        <strain evidence="2">CCMP1381</strain>
    </source>
</reference>
<evidence type="ECO:0000313" key="1">
    <source>
        <dbReference type="EMBL" id="CAD9410477.1"/>
    </source>
</evidence>
<accession>A0A6U3RZY6</accession>
<dbReference type="EMBL" id="HBGS01021364">
    <property type="protein sequence ID" value="CAD9410480.1"/>
    <property type="molecule type" value="Transcribed_RNA"/>
</dbReference>
<organism evidence="2">
    <name type="scientific">Octactis speculum</name>
    <dbReference type="NCBI Taxonomy" id="3111310"/>
    <lineage>
        <taxon>Eukaryota</taxon>
        <taxon>Sar</taxon>
        <taxon>Stramenopiles</taxon>
        <taxon>Ochrophyta</taxon>
        <taxon>Dictyochophyceae</taxon>
        <taxon>Dictyochales</taxon>
        <taxon>Dictyochaceae</taxon>
        <taxon>Octactis</taxon>
    </lineage>
</organism>
<dbReference type="AlphaFoldDB" id="A0A6U3RZY6"/>
<gene>
    <name evidence="1" type="ORF">DSPE1174_LOCUS10935</name>
    <name evidence="2" type="ORF">DSPE1174_LOCUS10936</name>
</gene>
<protein>
    <submittedName>
        <fullName evidence="2">Uncharacterized protein</fullName>
    </submittedName>
</protein>
<proteinExistence type="predicted"/>
<sequence length="398" mass="44843">MSTSKLMSSLEYHGDWVAHEESFFFDWSTVQPYRWSGWRLALAAHISQFGLRLPSSWLGGSSDDSAVQTPGSTLAKRLRVAASSRVNNAPGPIKTHRNACLKFLWFCTCHELTTPLCEDSLCIYIEFLREGRDNLGSVTDFLHSINFLSNYQASPFLSLSCQQPTKSELPYSVISMKNTCKKDFKSCPRITLGLEPFMVHDILFIYVRHSHVAWQISIGISISVSYKLCMRYDCASRLRWDDSYCVVTEVYIRFYLDGCKNLQYKGRWCDVAKPDDGTFGVYHALIRGKSIFRTGFVLARILGYNGDITSVDTSLHMSRVQFISHVRTALQVIGVEKSLTLRFSGKSPRMGAAASAVTAQLSTAEIAQLSRTKSVNWVAHYDERNLSQRLAISRALGC</sequence>
<evidence type="ECO:0000313" key="2">
    <source>
        <dbReference type="EMBL" id="CAD9410480.1"/>
    </source>
</evidence>
<name>A0A6U3RZY6_9STRA</name>
<dbReference type="EMBL" id="HBGS01021363">
    <property type="protein sequence ID" value="CAD9410477.1"/>
    <property type="molecule type" value="Transcribed_RNA"/>
</dbReference>